<gene>
    <name evidence="1" type="ORF">EUGRSUZ_C00798</name>
</gene>
<dbReference type="Gramene" id="KCW79386">
    <property type="protein sequence ID" value="KCW79386"/>
    <property type="gene ID" value="EUGRSUZ_C00798"/>
</dbReference>
<reference evidence="1" key="1">
    <citation type="submission" date="2013-07" db="EMBL/GenBank/DDBJ databases">
        <title>The genome of Eucalyptus grandis.</title>
        <authorList>
            <person name="Schmutz J."/>
            <person name="Hayes R."/>
            <person name="Myburg A."/>
            <person name="Tuskan G."/>
            <person name="Grattapaglia D."/>
            <person name="Rokhsar D.S."/>
        </authorList>
    </citation>
    <scope>NUCLEOTIDE SEQUENCE</scope>
    <source>
        <tissue evidence="1">Leaf extractions</tissue>
    </source>
</reference>
<accession>A0A059CMG5</accession>
<organism evidence="1">
    <name type="scientific">Eucalyptus grandis</name>
    <name type="common">Flooded gum</name>
    <dbReference type="NCBI Taxonomy" id="71139"/>
    <lineage>
        <taxon>Eukaryota</taxon>
        <taxon>Viridiplantae</taxon>
        <taxon>Streptophyta</taxon>
        <taxon>Embryophyta</taxon>
        <taxon>Tracheophyta</taxon>
        <taxon>Spermatophyta</taxon>
        <taxon>Magnoliopsida</taxon>
        <taxon>eudicotyledons</taxon>
        <taxon>Gunneridae</taxon>
        <taxon>Pentapetalae</taxon>
        <taxon>rosids</taxon>
        <taxon>malvids</taxon>
        <taxon>Myrtales</taxon>
        <taxon>Myrtaceae</taxon>
        <taxon>Myrtoideae</taxon>
        <taxon>Eucalypteae</taxon>
        <taxon>Eucalyptus</taxon>
    </lineage>
</organism>
<proteinExistence type="predicted"/>
<protein>
    <submittedName>
        <fullName evidence="1">Uncharacterized protein</fullName>
    </submittedName>
</protein>
<evidence type="ECO:0000313" key="1">
    <source>
        <dbReference type="EMBL" id="KCW79386.1"/>
    </source>
</evidence>
<dbReference type="InParanoid" id="A0A059CMG5"/>
<dbReference type="AlphaFoldDB" id="A0A059CMG5"/>
<name>A0A059CMG5_EUCGR</name>
<dbReference type="EMBL" id="KK198755">
    <property type="protein sequence ID" value="KCW79386.1"/>
    <property type="molecule type" value="Genomic_DNA"/>
</dbReference>
<sequence>MRALSCPVCALWEMILAATWEKKKRKIYKRSREDLIVIIIQTVSSRTLEWRHLDGHGCNCNIPLITGGQEEDALQSKKLGRSELDFDYRSRLACTSKGGFDDQVSCELIYNV</sequence>